<feature type="domain" description="Glycosyl transferase family 1" evidence="2">
    <location>
        <begin position="220"/>
        <end position="368"/>
    </location>
</feature>
<keyword evidence="1" id="KW-0808">Transferase</keyword>
<name>A0ABX7W673_9GAMM</name>
<dbReference type="RefSeq" id="WP_209537468.1">
    <property type="nucleotide sequence ID" value="NZ_CP053381.1"/>
</dbReference>
<dbReference type="Proteomes" id="UP000671868">
    <property type="component" value="Chromosome"/>
</dbReference>
<dbReference type="PANTHER" id="PTHR46401">
    <property type="entry name" value="GLYCOSYLTRANSFERASE WBBK-RELATED"/>
    <property type="match status" value="1"/>
</dbReference>
<evidence type="ECO:0000259" key="2">
    <source>
        <dbReference type="Pfam" id="PF00534"/>
    </source>
</evidence>
<evidence type="ECO:0000259" key="3">
    <source>
        <dbReference type="Pfam" id="PF13439"/>
    </source>
</evidence>
<dbReference type="Pfam" id="PF00534">
    <property type="entry name" value="Glycos_transf_1"/>
    <property type="match status" value="1"/>
</dbReference>
<dbReference type="Pfam" id="PF13439">
    <property type="entry name" value="Glyco_transf_4"/>
    <property type="match status" value="1"/>
</dbReference>
<dbReference type="EMBL" id="CP053381">
    <property type="protein sequence ID" value="QTP55245.1"/>
    <property type="molecule type" value="Genomic_DNA"/>
</dbReference>
<keyword evidence="5" id="KW-1185">Reference proteome</keyword>
<dbReference type="PANTHER" id="PTHR46401:SF2">
    <property type="entry name" value="GLYCOSYLTRANSFERASE WBBK-RELATED"/>
    <property type="match status" value="1"/>
</dbReference>
<organism evidence="4 5">
    <name type="scientific">Billgrantia sulfidoxydans</name>
    <dbReference type="NCBI Taxonomy" id="2733484"/>
    <lineage>
        <taxon>Bacteria</taxon>
        <taxon>Pseudomonadati</taxon>
        <taxon>Pseudomonadota</taxon>
        <taxon>Gammaproteobacteria</taxon>
        <taxon>Oceanospirillales</taxon>
        <taxon>Halomonadaceae</taxon>
        <taxon>Billgrantia</taxon>
    </lineage>
</organism>
<dbReference type="SUPFAM" id="SSF53756">
    <property type="entry name" value="UDP-Glycosyltransferase/glycogen phosphorylase"/>
    <property type="match status" value="1"/>
</dbReference>
<reference evidence="4 5" key="1">
    <citation type="journal article" date="2021" name="Front. Microbiol.">
        <title>Aerobic Denitrification and Heterotrophic Sulfur Oxidation in the Genus Halomonas Revealed by Six Novel Species Characterizations and Genome-Based Analysis.</title>
        <authorList>
            <person name="Wang L."/>
            <person name="Shao Z."/>
        </authorList>
    </citation>
    <scope>NUCLEOTIDE SEQUENCE [LARGE SCALE GENOMIC DNA]</scope>
    <source>
        <strain evidence="4 5">MCCC 1A11059</strain>
    </source>
</reference>
<sequence length="397" mass="43779">MKLTIGLDALTPPLTGIGYYTLSLLEAFRDYPDIELSGISYQGLWSREQIEQSLTQLSQPVTAQARQGTSSSGWHRLRVAARDVPAAYYAAKWWRSRKCGQLLGSLDSRTIYHEPNFVGYPFRGKKVITVHDLSHSRFPEAHPPSRVAYLNRHLPKAVQQASAIIAVSESTKRELLELGLETDPSRIHVTHLGCEAGFHPRDEASTQPCRQRLGLRWRGFVLAVATLEPRKNFEGLLRAYQALPAELAREYPLVLAGGGGWKGAGLKRLIAEVKPPHRVIVTGYLQRPEVQALMASAAVFAYPSLYEGFGLPVLEAMASGTPVLTSDNTSLGEIASGAAMTVSPHEIEAIEHGLMSLLRDDNSRDKLRALGLQRAGEFSWQRCAAQTLEVYRMVDGA</sequence>
<proteinExistence type="predicted"/>
<gene>
    <name evidence="4" type="ORF">HNO51_11445</name>
</gene>
<accession>A0ABX7W673</accession>
<evidence type="ECO:0000313" key="4">
    <source>
        <dbReference type="EMBL" id="QTP55245.1"/>
    </source>
</evidence>
<evidence type="ECO:0000256" key="1">
    <source>
        <dbReference type="ARBA" id="ARBA00022679"/>
    </source>
</evidence>
<dbReference type="CDD" id="cd03809">
    <property type="entry name" value="GT4_MtfB-like"/>
    <property type="match status" value="1"/>
</dbReference>
<dbReference type="InterPro" id="IPR028098">
    <property type="entry name" value="Glyco_trans_4-like_N"/>
</dbReference>
<feature type="domain" description="Glycosyltransferase subfamily 4-like N-terminal" evidence="3">
    <location>
        <begin position="123"/>
        <end position="193"/>
    </location>
</feature>
<evidence type="ECO:0000313" key="5">
    <source>
        <dbReference type="Proteomes" id="UP000671868"/>
    </source>
</evidence>
<dbReference type="InterPro" id="IPR001296">
    <property type="entry name" value="Glyco_trans_1"/>
</dbReference>
<protein>
    <submittedName>
        <fullName evidence="4">Glycosyltransferase family 4 protein</fullName>
    </submittedName>
</protein>
<dbReference type="Gene3D" id="3.40.50.2000">
    <property type="entry name" value="Glycogen Phosphorylase B"/>
    <property type="match status" value="2"/>
</dbReference>